<dbReference type="PRINTS" id="PR00455">
    <property type="entry name" value="HTHTETR"/>
</dbReference>
<dbReference type="Pfam" id="PF00440">
    <property type="entry name" value="TetR_N"/>
    <property type="match status" value="1"/>
</dbReference>
<evidence type="ECO:0000256" key="2">
    <source>
        <dbReference type="ARBA" id="ARBA00023015"/>
    </source>
</evidence>
<accession>A0A7X0KLU0</accession>
<protein>
    <submittedName>
        <fullName evidence="7">AcrR family transcriptional regulator</fullName>
    </submittedName>
</protein>
<proteinExistence type="predicted"/>
<dbReference type="PANTHER" id="PTHR30055:SF228">
    <property type="entry name" value="TRANSCRIPTIONAL REGULATOR-RELATED"/>
    <property type="match status" value="1"/>
</dbReference>
<dbReference type="InterPro" id="IPR050109">
    <property type="entry name" value="HTH-type_TetR-like_transc_reg"/>
</dbReference>
<evidence type="ECO:0000313" key="7">
    <source>
        <dbReference type="EMBL" id="MBB6355349.1"/>
    </source>
</evidence>
<comment type="caution">
    <text evidence="7">The sequence shown here is derived from an EMBL/GenBank/DDBJ whole genome shotgun (WGS) entry which is preliminary data.</text>
</comment>
<name>A0A7X0KLU0_9HYPH</name>
<dbReference type="InterPro" id="IPR039538">
    <property type="entry name" value="BetI_C"/>
</dbReference>
<dbReference type="GO" id="GO:0003700">
    <property type="term" value="F:DNA-binding transcription factor activity"/>
    <property type="evidence" value="ECO:0007669"/>
    <property type="project" value="TreeGrafter"/>
</dbReference>
<dbReference type="InterPro" id="IPR036271">
    <property type="entry name" value="Tet_transcr_reg_TetR-rel_C_sf"/>
</dbReference>
<gene>
    <name evidence="7" type="ORF">GGR00_003151</name>
</gene>
<keyword evidence="8" id="KW-1185">Reference proteome</keyword>
<dbReference type="InterPro" id="IPR001647">
    <property type="entry name" value="HTH_TetR"/>
</dbReference>
<dbReference type="SUPFAM" id="SSF46689">
    <property type="entry name" value="Homeodomain-like"/>
    <property type="match status" value="1"/>
</dbReference>
<organism evidence="7 8">
    <name type="scientific">Aminobacter aganoensis</name>
    <dbReference type="NCBI Taxonomy" id="83264"/>
    <lineage>
        <taxon>Bacteria</taxon>
        <taxon>Pseudomonadati</taxon>
        <taxon>Pseudomonadota</taxon>
        <taxon>Alphaproteobacteria</taxon>
        <taxon>Hyphomicrobiales</taxon>
        <taxon>Phyllobacteriaceae</taxon>
        <taxon>Aminobacter</taxon>
    </lineage>
</organism>
<dbReference type="Proteomes" id="UP000536262">
    <property type="component" value="Unassembled WGS sequence"/>
</dbReference>
<dbReference type="InterPro" id="IPR009057">
    <property type="entry name" value="Homeodomain-like_sf"/>
</dbReference>
<keyword evidence="1" id="KW-0678">Repressor</keyword>
<dbReference type="SUPFAM" id="SSF48498">
    <property type="entry name" value="Tetracyclin repressor-like, C-terminal domain"/>
    <property type="match status" value="1"/>
</dbReference>
<evidence type="ECO:0000256" key="5">
    <source>
        <dbReference type="PROSITE-ProRule" id="PRU00335"/>
    </source>
</evidence>
<dbReference type="PROSITE" id="PS50977">
    <property type="entry name" value="HTH_TETR_2"/>
    <property type="match status" value="1"/>
</dbReference>
<keyword evidence="3 5" id="KW-0238">DNA-binding</keyword>
<dbReference type="PROSITE" id="PS01081">
    <property type="entry name" value="HTH_TETR_1"/>
    <property type="match status" value="1"/>
</dbReference>
<feature type="DNA-binding region" description="H-T-H motif" evidence="5">
    <location>
        <begin position="38"/>
        <end position="57"/>
    </location>
</feature>
<keyword evidence="4" id="KW-0804">Transcription</keyword>
<dbReference type="Gene3D" id="1.10.357.10">
    <property type="entry name" value="Tetracycline Repressor, domain 2"/>
    <property type="match status" value="1"/>
</dbReference>
<dbReference type="EMBL" id="JACHOU010000007">
    <property type="protein sequence ID" value="MBB6355349.1"/>
    <property type="molecule type" value="Genomic_DNA"/>
</dbReference>
<dbReference type="Pfam" id="PF13977">
    <property type="entry name" value="TetR_C_6"/>
    <property type="match status" value="1"/>
</dbReference>
<keyword evidence="2" id="KW-0805">Transcription regulation</keyword>
<dbReference type="PANTHER" id="PTHR30055">
    <property type="entry name" value="HTH-TYPE TRANSCRIPTIONAL REGULATOR RUTR"/>
    <property type="match status" value="1"/>
</dbReference>
<dbReference type="InterPro" id="IPR023772">
    <property type="entry name" value="DNA-bd_HTH_TetR-type_CS"/>
</dbReference>
<evidence type="ECO:0000256" key="3">
    <source>
        <dbReference type="ARBA" id="ARBA00023125"/>
    </source>
</evidence>
<dbReference type="AlphaFoldDB" id="A0A7X0KLU0"/>
<sequence length="216" mass="23147">MAVAARRKFRREGEERRRQDLIEATLDCVAEHGLQGATVRAIALRAGVTAGLIRHYFPGKEELLQAAYVTVMERMTELAKTALATVEHEPGRRLAAFVAANLAPPVVDTGTFSIWASFIGRAGSDPALGIAHRAGYLGFRDEVETLVADALASSGRHASPAELRRLAIAVNAVIDGLWLEGCLAGDMFETGELAEIGIGSVEAMLGLRLRGEREVA</sequence>
<dbReference type="GO" id="GO:0000976">
    <property type="term" value="F:transcription cis-regulatory region binding"/>
    <property type="evidence" value="ECO:0007669"/>
    <property type="project" value="TreeGrafter"/>
</dbReference>
<evidence type="ECO:0000256" key="4">
    <source>
        <dbReference type="ARBA" id="ARBA00023163"/>
    </source>
</evidence>
<evidence type="ECO:0000259" key="6">
    <source>
        <dbReference type="PROSITE" id="PS50977"/>
    </source>
</evidence>
<evidence type="ECO:0000256" key="1">
    <source>
        <dbReference type="ARBA" id="ARBA00022491"/>
    </source>
</evidence>
<evidence type="ECO:0000313" key="8">
    <source>
        <dbReference type="Proteomes" id="UP000536262"/>
    </source>
</evidence>
<dbReference type="RefSeq" id="WP_055982139.1">
    <property type="nucleotide sequence ID" value="NZ_BAABEG010000001.1"/>
</dbReference>
<reference evidence="7 8" key="1">
    <citation type="submission" date="2020-08" db="EMBL/GenBank/DDBJ databases">
        <title>Genomic Encyclopedia of Type Strains, Phase IV (KMG-IV): sequencing the most valuable type-strain genomes for metagenomic binning, comparative biology and taxonomic classification.</title>
        <authorList>
            <person name="Goeker M."/>
        </authorList>
    </citation>
    <scope>NUCLEOTIDE SEQUENCE [LARGE SCALE GENOMIC DNA]</scope>
    <source>
        <strain evidence="7 8">DSM 7051</strain>
    </source>
</reference>
<feature type="domain" description="HTH tetR-type" evidence="6">
    <location>
        <begin position="15"/>
        <end position="75"/>
    </location>
</feature>